<protein>
    <submittedName>
        <fullName evidence="3">DNA-3-methyladenine glycosylase I</fullName>
    </submittedName>
</protein>
<dbReference type="GO" id="GO:0046872">
    <property type="term" value="F:metal ion binding"/>
    <property type="evidence" value="ECO:0007669"/>
    <property type="project" value="UniProtKB-KW"/>
</dbReference>
<feature type="binding site" evidence="1">
    <location>
        <position position="222"/>
    </location>
    <ligand>
        <name>Zn(2+)</name>
        <dbReference type="ChEBI" id="CHEBI:29105"/>
    </ligand>
</feature>
<dbReference type="PANTHER" id="PTHR30037">
    <property type="entry name" value="DNA-3-METHYLADENINE GLYCOSYLASE 1"/>
    <property type="match status" value="1"/>
</dbReference>
<dbReference type="SUPFAM" id="SSF48150">
    <property type="entry name" value="DNA-glycosylase"/>
    <property type="match status" value="1"/>
</dbReference>
<feature type="compositionally biased region" description="Pro residues" evidence="2">
    <location>
        <begin position="188"/>
        <end position="201"/>
    </location>
</feature>
<evidence type="ECO:0000313" key="3">
    <source>
        <dbReference type="EMBL" id="NYD69192.1"/>
    </source>
</evidence>
<dbReference type="InterPro" id="IPR011257">
    <property type="entry name" value="DNA_glycosylase"/>
</dbReference>
<keyword evidence="4" id="KW-1185">Reference proteome</keyword>
<feature type="binding site" evidence="1">
    <location>
        <position position="397"/>
    </location>
    <ligand>
        <name>Zn(2+)</name>
        <dbReference type="ChEBI" id="CHEBI:29105"/>
    </ligand>
</feature>
<evidence type="ECO:0000256" key="2">
    <source>
        <dbReference type="SAM" id="MobiDB-lite"/>
    </source>
</evidence>
<accession>A0A852SA09</accession>
<dbReference type="PANTHER" id="PTHR30037:SF4">
    <property type="entry name" value="DNA-3-METHYLADENINE GLYCOSYLASE I"/>
    <property type="match status" value="1"/>
</dbReference>
<dbReference type="GO" id="GO:0008725">
    <property type="term" value="F:DNA-3-methyladenine glycosylase activity"/>
    <property type="evidence" value="ECO:0007669"/>
    <property type="project" value="InterPro"/>
</dbReference>
<evidence type="ECO:0000256" key="1">
    <source>
        <dbReference type="PIRSR" id="PIRSR605019-1"/>
    </source>
</evidence>
<dbReference type="AlphaFoldDB" id="A0A852SA09"/>
<sequence>MRSAASSSLTLSGIAAANRPGLTSLSPGVARGVAVASIAGAVLALSGCAPTEEGVVLEGADGQKYVVPSDAERPMYSSKEDCIADVTEQIAVLEKQGQDIVDTPEELCEPSSRYPTAGYAGLWLGPLLFAGSRWNSPRVSGWAPVPSAGFAAPGTRLQTDVVSPAPAGATTGERAPSRRASAPRASPASPPPRPAADPSPHPGVGGGCHSGGMSEQGDDGTCGWAMGSDAMRRYHDAEWGRPRRDDGYLFEMLVLEGAQAGLSWSTILGRREGYRAAFKGFDVEAVAGMGDQELEALMNEPTIIRNRLKIFGTRKNAIAFIAVQREFGSFAEYLWGMAGGAPIVNHPRSTAELPVTSELSDRLSKDLKKRGFTFVGSTIMNAYLEAVGVFDDHVVGCPAKTPEA</sequence>
<dbReference type="Gene3D" id="1.10.340.30">
    <property type="entry name" value="Hypothetical protein, domain 2"/>
    <property type="match status" value="1"/>
</dbReference>
<dbReference type="Proteomes" id="UP000549913">
    <property type="component" value="Unassembled WGS sequence"/>
</dbReference>
<dbReference type="GO" id="GO:0006284">
    <property type="term" value="P:base-excision repair"/>
    <property type="evidence" value="ECO:0007669"/>
    <property type="project" value="InterPro"/>
</dbReference>
<feature type="compositionally biased region" description="Low complexity" evidence="2">
    <location>
        <begin position="178"/>
        <end position="187"/>
    </location>
</feature>
<feature type="binding site" evidence="1">
    <location>
        <position position="393"/>
    </location>
    <ligand>
        <name>Zn(2+)</name>
        <dbReference type="ChEBI" id="CHEBI:29105"/>
    </ligand>
</feature>
<dbReference type="EMBL" id="JACCBM010000001">
    <property type="protein sequence ID" value="NYD69192.1"/>
    <property type="molecule type" value="Genomic_DNA"/>
</dbReference>
<keyword evidence="1" id="KW-0862">Zinc</keyword>
<dbReference type="RefSeq" id="WP_246306418.1">
    <property type="nucleotide sequence ID" value="NZ_BSEW01000001.1"/>
</dbReference>
<feature type="binding site" evidence="1">
    <location>
        <position position="235"/>
    </location>
    <ligand>
        <name>Zn(2+)</name>
        <dbReference type="ChEBI" id="CHEBI:29105"/>
    </ligand>
</feature>
<organism evidence="3 4">
    <name type="scientific">Herbiconiux flava</name>
    <dbReference type="NCBI Taxonomy" id="881268"/>
    <lineage>
        <taxon>Bacteria</taxon>
        <taxon>Bacillati</taxon>
        <taxon>Actinomycetota</taxon>
        <taxon>Actinomycetes</taxon>
        <taxon>Micrococcales</taxon>
        <taxon>Microbacteriaceae</taxon>
        <taxon>Herbiconiux</taxon>
    </lineage>
</organism>
<dbReference type="InterPro" id="IPR052891">
    <property type="entry name" value="DNA-3mA_glycosylase"/>
</dbReference>
<comment type="caution">
    <text evidence="3">The sequence shown here is derived from an EMBL/GenBank/DDBJ whole genome shotgun (WGS) entry which is preliminary data.</text>
</comment>
<feature type="region of interest" description="Disordered" evidence="2">
    <location>
        <begin position="160"/>
        <end position="224"/>
    </location>
</feature>
<name>A0A852SA09_9MICO</name>
<reference evidence="3 4" key="1">
    <citation type="submission" date="2020-07" db="EMBL/GenBank/DDBJ databases">
        <title>Sequencing the genomes of 1000 actinobacteria strains.</title>
        <authorList>
            <person name="Klenk H.-P."/>
        </authorList>
    </citation>
    <scope>NUCLEOTIDE SEQUENCE [LARGE SCALE GENOMIC DNA]</scope>
    <source>
        <strain evidence="3 4">DSM 26474</strain>
    </source>
</reference>
<dbReference type="Pfam" id="PF03352">
    <property type="entry name" value="Adenine_glyco"/>
    <property type="match status" value="1"/>
</dbReference>
<evidence type="ECO:0000313" key="4">
    <source>
        <dbReference type="Proteomes" id="UP000549913"/>
    </source>
</evidence>
<keyword evidence="1" id="KW-0479">Metal-binding</keyword>
<proteinExistence type="predicted"/>
<dbReference type="InterPro" id="IPR005019">
    <property type="entry name" value="Adenine_glyco"/>
</dbReference>
<gene>
    <name evidence="3" type="ORF">BJ984_000350</name>
</gene>